<feature type="binding site" evidence="11">
    <location>
        <begin position="238"/>
        <end position="240"/>
    </location>
    <ligand>
        <name>ATP</name>
        <dbReference type="ChEBI" id="CHEBI:30616"/>
    </ligand>
</feature>
<dbReference type="GO" id="GO:0005829">
    <property type="term" value="C:cytosol"/>
    <property type="evidence" value="ECO:0007669"/>
    <property type="project" value="TreeGrafter"/>
</dbReference>
<evidence type="ECO:0000313" key="16">
    <source>
        <dbReference type="Proteomes" id="UP000071392"/>
    </source>
</evidence>
<dbReference type="FunFam" id="3.40.50.880:FF:000002">
    <property type="entry name" value="CTP synthase"/>
    <property type="match status" value="1"/>
</dbReference>
<comment type="function">
    <text evidence="11">Catalyzes the ATP-dependent amination of UTP to CTP with either L-glutamine or ammonia as the source of nitrogen. Regulates intracellular CTP levels through interactions with the four ribonucleotide triphosphates.</text>
</comment>
<feature type="binding site" evidence="11">
    <location>
        <begin position="381"/>
        <end position="384"/>
    </location>
    <ligand>
        <name>L-glutamine</name>
        <dbReference type="ChEBI" id="CHEBI:58359"/>
    </ligand>
</feature>
<evidence type="ECO:0000256" key="12">
    <source>
        <dbReference type="SAM" id="MobiDB-lite"/>
    </source>
</evidence>
<feature type="region of interest" description="Disordered" evidence="12">
    <location>
        <begin position="534"/>
        <end position="558"/>
    </location>
</feature>
<evidence type="ECO:0000256" key="1">
    <source>
        <dbReference type="ARBA" id="ARBA00005171"/>
    </source>
</evidence>
<dbReference type="GO" id="GO:0046872">
    <property type="term" value="F:metal ion binding"/>
    <property type="evidence" value="ECO:0007669"/>
    <property type="project" value="UniProtKB-KW"/>
</dbReference>
<dbReference type="Pfam" id="PF00117">
    <property type="entry name" value="GATase"/>
    <property type="match status" value="1"/>
</dbReference>
<dbReference type="InterPro" id="IPR017926">
    <property type="entry name" value="GATASE"/>
</dbReference>
<evidence type="ECO:0000256" key="11">
    <source>
        <dbReference type="HAMAP-Rule" id="MF_01227"/>
    </source>
</evidence>
<evidence type="ECO:0000259" key="14">
    <source>
        <dbReference type="Pfam" id="PF06418"/>
    </source>
</evidence>
<dbReference type="InterPro" id="IPR033828">
    <property type="entry name" value="GATase1_CTP_Synthase"/>
</dbReference>
<feature type="active site" description="Nucleophile; for glutamine hydrolysis" evidence="11">
    <location>
        <position position="380"/>
    </location>
</feature>
<feature type="active site" evidence="11">
    <location>
        <position position="508"/>
    </location>
</feature>
<keyword evidence="16" id="KW-1185">Reference proteome</keyword>
<dbReference type="GO" id="GO:0097268">
    <property type="term" value="C:cytoophidium"/>
    <property type="evidence" value="ECO:0007669"/>
    <property type="project" value="UniProtKB-ARBA"/>
</dbReference>
<comment type="catalytic activity">
    <reaction evidence="11">
        <text>L-glutamine + H2O = L-glutamate + NH4(+)</text>
        <dbReference type="Rhea" id="RHEA:15889"/>
        <dbReference type="ChEBI" id="CHEBI:15377"/>
        <dbReference type="ChEBI" id="CHEBI:28938"/>
        <dbReference type="ChEBI" id="CHEBI:29985"/>
        <dbReference type="ChEBI" id="CHEBI:58359"/>
    </reaction>
</comment>
<keyword evidence="6 11" id="KW-0067">ATP-binding</keyword>
<dbReference type="PROSITE" id="PS51273">
    <property type="entry name" value="GATASE_TYPE_1"/>
    <property type="match status" value="1"/>
</dbReference>
<comment type="caution">
    <text evidence="15">The sequence shown here is derived from an EMBL/GenBank/DDBJ whole genome shotgun (WGS) entry which is preliminary data.</text>
</comment>
<sequence>MKYIFVTGGVVSSLGKGLTAAALGALLELRGLTVRIQKFDPYLNVDPGTMSPFQHGEVYVLEDGAETDLDLGHYERFTSGKLSRLNSLSSGQVYESVIQKERRGDYLGKTVQVIPHVTNEIKERIYAGGRGDADVLITEIGGTTGDIEGLPFLEAMRQFALEVPPRDVLFIHVTLVPFLQAAGELKTKPTQQSVAKLREIGIQPHILVCRTDRALDSGLREKLSLFCNVPTKAVVECRDVEHSIYELPLALQREGMDELVVELFGLKRPPPAKNIWTQIVGRILNPAGEVTIGVVGKYIELQDAYKSIYESITHAGIANNCRVNTVRIDAEDLEKKGGLAALRKLDAILVPGGFGDRGTEGKIAAAKYARENGVPYFGICLGLQIAVIEFTRNVLKLREADSVEFNAETPHPVINLMEEQKQRVDKGATMRLGSYDCALTSGTLAARAYKAESVRERHRHRYEVNNAYLPQLRDAGLVISGINERRQLVEIVELKGHPWFLAVQFHPEFQSKPNQAHPLFAAFIAAAKKRKARANDAGDTSAKSETKLKSAVETAPKA</sequence>
<dbReference type="InterPro" id="IPR029062">
    <property type="entry name" value="Class_I_gatase-like"/>
</dbReference>
<feature type="region of interest" description="Amidoligase domain" evidence="11">
    <location>
        <begin position="1"/>
        <end position="266"/>
    </location>
</feature>
<dbReference type="NCBIfam" id="TIGR00337">
    <property type="entry name" value="PyrG"/>
    <property type="match status" value="1"/>
</dbReference>
<comment type="miscellaneous">
    <text evidence="11">CTPSs have evolved a hybrid strategy for distinguishing between UTP and CTP. The overlapping regions of the product feedback inhibitory and substrate sites recognize a common feature in both compounds, the triphosphate moiety. To differentiate isosteric substrate and product pyrimidine rings, an additional pocket far from the expected kinase/ligase catalytic site, specifically recognizes the cytosine and ribose portions of the product inhibitor.</text>
</comment>
<dbReference type="InterPro" id="IPR004468">
    <property type="entry name" value="CTP_synthase"/>
</dbReference>
<dbReference type="GO" id="GO:0044210">
    <property type="term" value="P:'de novo' CTP biosynthetic process"/>
    <property type="evidence" value="ECO:0007669"/>
    <property type="project" value="UniProtKB-UniRule"/>
</dbReference>
<evidence type="ECO:0000256" key="2">
    <source>
        <dbReference type="ARBA" id="ARBA00007533"/>
    </source>
</evidence>
<keyword evidence="8 11" id="KW-0315">Glutamine amidotransferase</keyword>
<evidence type="ECO:0000256" key="7">
    <source>
        <dbReference type="ARBA" id="ARBA00022842"/>
    </source>
</evidence>
<dbReference type="HAMAP" id="MF_01227">
    <property type="entry name" value="PyrG"/>
    <property type="match status" value="1"/>
</dbReference>
<feature type="binding site" evidence="11">
    <location>
        <position position="404"/>
    </location>
    <ligand>
        <name>L-glutamine</name>
        <dbReference type="ChEBI" id="CHEBI:58359"/>
    </ligand>
</feature>
<feature type="binding site" evidence="11">
    <location>
        <begin position="186"/>
        <end position="191"/>
    </location>
    <ligand>
        <name>UTP</name>
        <dbReference type="ChEBI" id="CHEBI:46398"/>
    </ligand>
</feature>
<protein>
    <recommendedName>
        <fullName evidence="11">CTP synthase</fullName>
        <ecNumber evidence="11">6.3.4.2</ecNumber>
    </recommendedName>
    <alternativeName>
        <fullName evidence="11">Cytidine 5'-triphosphate synthase</fullName>
    </alternativeName>
    <alternativeName>
        <fullName evidence="11">Cytidine triphosphate synthetase</fullName>
        <shortName evidence="11">CTP synthetase</shortName>
        <shortName evidence="11">CTPS</shortName>
    </alternativeName>
    <alternativeName>
        <fullName evidence="11">UTP--ammonia ligase</fullName>
    </alternativeName>
</protein>
<feature type="binding site" evidence="11">
    <location>
        <position position="70"/>
    </location>
    <ligand>
        <name>ATP</name>
        <dbReference type="ChEBI" id="CHEBI:30616"/>
    </ligand>
</feature>
<dbReference type="PANTHER" id="PTHR11550">
    <property type="entry name" value="CTP SYNTHASE"/>
    <property type="match status" value="1"/>
</dbReference>
<dbReference type="UniPathway" id="UPA00159">
    <property type="reaction ID" value="UER00277"/>
</dbReference>
<dbReference type="AlphaFoldDB" id="A0A139SLU2"/>
<dbReference type="Proteomes" id="UP000071392">
    <property type="component" value="Unassembled WGS sequence"/>
</dbReference>
<feature type="binding site" evidence="11">
    <location>
        <position position="222"/>
    </location>
    <ligand>
        <name>UTP</name>
        <dbReference type="ChEBI" id="CHEBI:46398"/>
    </ligand>
</feature>
<dbReference type="GO" id="GO:0042802">
    <property type="term" value="F:identical protein binding"/>
    <property type="evidence" value="ECO:0007669"/>
    <property type="project" value="TreeGrafter"/>
</dbReference>
<gene>
    <name evidence="11 15" type="primary">pyrG</name>
    <name evidence="15" type="ORF">AXK12_05170</name>
</gene>
<feature type="domain" description="Glutamine amidotransferase" evidence="13">
    <location>
        <begin position="301"/>
        <end position="525"/>
    </location>
</feature>
<reference evidence="15 16" key="1">
    <citation type="submission" date="2016-02" db="EMBL/GenBank/DDBJ databases">
        <authorList>
            <person name="Wen L."/>
            <person name="He K."/>
            <person name="Yang H."/>
        </authorList>
    </citation>
    <scope>NUCLEOTIDE SEQUENCE [LARGE SCALE GENOMIC DNA]</scope>
    <source>
        <strain evidence="15 16">CV41</strain>
    </source>
</reference>
<evidence type="ECO:0000256" key="10">
    <source>
        <dbReference type="ARBA" id="ARBA00047781"/>
    </source>
</evidence>
<proteinExistence type="inferred from homology"/>
<comment type="catalytic activity">
    <reaction evidence="10 11">
        <text>UTP + L-glutamine + ATP + H2O = CTP + L-glutamate + ADP + phosphate + 2 H(+)</text>
        <dbReference type="Rhea" id="RHEA:26426"/>
        <dbReference type="ChEBI" id="CHEBI:15377"/>
        <dbReference type="ChEBI" id="CHEBI:15378"/>
        <dbReference type="ChEBI" id="CHEBI:29985"/>
        <dbReference type="ChEBI" id="CHEBI:30616"/>
        <dbReference type="ChEBI" id="CHEBI:37563"/>
        <dbReference type="ChEBI" id="CHEBI:43474"/>
        <dbReference type="ChEBI" id="CHEBI:46398"/>
        <dbReference type="ChEBI" id="CHEBI:58359"/>
        <dbReference type="ChEBI" id="CHEBI:456216"/>
        <dbReference type="EC" id="6.3.4.2"/>
    </reaction>
</comment>
<feature type="binding site" evidence="11">
    <location>
        <begin position="146"/>
        <end position="148"/>
    </location>
    <ligand>
        <name>CTP</name>
        <dbReference type="ChEBI" id="CHEBI:37563"/>
        <note>allosteric inhibitor</note>
    </ligand>
</feature>
<dbReference type="GO" id="GO:0003883">
    <property type="term" value="F:CTP synthase activity"/>
    <property type="evidence" value="ECO:0007669"/>
    <property type="project" value="UniProtKB-UniRule"/>
</dbReference>
<feature type="binding site" evidence="11">
    <location>
        <position position="461"/>
    </location>
    <ligand>
        <name>L-glutamine</name>
        <dbReference type="ChEBI" id="CHEBI:58359"/>
    </ligand>
</feature>
<evidence type="ECO:0000256" key="6">
    <source>
        <dbReference type="ARBA" id="ARBA00022840"/>
    </source>
</evidence>
<comment type="pathway">
    <text evidence="1 11">Pyrimidine metabolism; CTP biosynthesis via de novo pathway; CTP from UDP: step 2/2.</text>
</comment>
<feature type="binding site" evidence="11">
    <location>
        <position position="139"/>
    </location>
    <ligand>
        <name>Mg(2+)</name>
        <dbReference type="ChEBI" id="CHEBI:18420"/>
    </ligand>
</feature>
<comment type="similarity">
    <text evidence="2 11">Belongs to the CTP synthase family.</text>
</comment>
<dbReference type="SUPFAM" id="SSF52540">
    <property type="entry name" value="P-loop containing nucleoside triphosphate hydrolases"/>
    <property type="match status" value="1"/>
</dbReference>
<dbReference type="GO" id="GO:0005524">
    <property type="term" value="F:ATP binding"/>
    <property type="evidence" value="ECO:0007669"/>
    <property type="project" value="UniProtKB-KW"/>
</dbReference>
<evidence type="ECO:0000313" key="15">
    <source>
        <dbReference type="EMBL" id="KXU35454.1"/>
    </source>
</evidence>
<dbReference type="NCBIfam" id="NF003792">
    <property type="entry name" value="PRK05380.1"/>
    <property type="match status" value="1"/>
</dbReference>
<feature type="binding site" evidence="11">
    <location>
        <position position="222"/>
    </location>
    <ligand>
        <name>CTP</name>
        <dbReference type="ChEBI" id="CHEBI:37563"/>
        <note>allosteric inhibitor</note>
    </ligand>
</feature>
<dbReference type="SUPFAM" id="SSF52317">
    <property type="entry name" value="Class I glutamine amidotransferase-like"/>
    <property type="match status" value="1"/>
</dbReference>
<comment type="activity regulation">
    <text evidence="11">Allosterically activated by GTP, when glutamine is the substrate; GTP has no effect on the reaction when ammonia is the substrate. The allosteric effector GTP functions by stabilizing the protein conformation that binds the tetrahedral intermediate(s) formed during glutamine hydrolysis. Inhibited by the product CTP, via allosteric rather than competitive inhibition.</text>
</comment>
<keyword evidence="7 11" id="KW-0460">Magnesium</keyword>
<dbReference type="InterPro" id="IPR027417">
    <property type="entry name" value="P-loop_NTPase"/>
</dbReference>
<feature type="binding site" evidence="11">
    <location>
        <position position="70"/>
    </location>
    <ligand>
        <name>Mg(2+)</name>
        <dbReference type="ChEBI" id="CHEBI:18420"/>
    </ligand>
</feature>
<feature type="binding site" evidence="11">
    <location>
        <begin position="13"/>
        <end position="18"/>
    </location>
    <ligand>
        <name>ATP</name>
        <dbReference type="ChEBI" id="CHEBI:30616"/>
    </ligand>
</feature>
<comment type="catalytic activity">
    <reaction evidence="11">
        <text>UTP + NH4(+) + ATP = CTP + ADP + phosphate + 2 H(+)</text>
        <dbReference type="Rhea" id="RHEA:16597"/>
        <dbReference type="ChEBI" id="CHEBI:15378"/>
        <dbReference type="ChEBI" id="CHEBI:28938"/>
        <dbReference type="ChEBI" id="CHEBI:30616"/>
        <dbReference type="ChEBI" id="CHEBI:37563"/>
        <dbReference type="ChEBI" id="CHEBI:43474"/>
        <dbReference type="ChEBI" id="CHEBI:46398"/>
        <dbReference type="ChEBI" id="CHEBI:456216"/>
    </reaction>
</comment>
<organism evidence="15 16">
    <name type="scientific">Cephaloticoccus capnophilus</name>
    <dbReference type="NCBI Taxonomy" id="1548208"/>
    <lineage>
        <taxon>Bacteria</taxon>
        <taxon>Pseudomonadati</taxon>
        <taxon>Verrucomicrobiota</taxon>
        <taxon>Opitutia</taxon>
        <taxon>Opitutales</taxon>
        <taxon>Opitutaceae</taxon>
        <taxon>Cephaloticoccus</taxon>
    </lineage>
</organism>
<feature type="binding site" evidence="11">
    <location>
        <position position="12"/>
    </location>
    <ligand>
        <name>UTP</name>
        <dbReference type="ChEBI" id="CHEBI:46398"/>
    </ligand>
</feature>
<dbReference type="GO" id="GO:0019856">
    <property type="term" value="P:pyrimidine nucleobase biosynthetic process"/>
    <property type="evidence" value="ECO:0007669"/>
    <property type="project" value="TreeGrafter"/>
</dbReference>
<evidence type="ECO:0000259" key="13">
    <source>
        <dbReference type="Pfam" id="PF00117"/>
    </source>
</evidence>
<dbReference type="OrthoDB" id="9801107at2"/>
<dbReference type="RefSeq" id="WP_068711943.1">
    <property type="nucleotide sequence ID" value="NZ_LSZP01000041.1"/>
</dbReference>
<dbReference type="InterPro" id="IPR017456">
    <property type="entry name" value="CTP_synthase_N"/>
</dbReference>
<evidence type="ECO:0000256" key="9">
    <source>
        <dbReference type="ARBA" id="ARBA00022975"/>
    </source>
</evidence>
<feature type="active site" evidence="11">
    <location>
        <position position="506"/>
    </location>
</feature>
<dbReference type="EMBL" id="LSZP01000041">
    <property type="protein sequence ID" value="KXU35454.1"/>
    <property type="molecule type" value="Genomic_DNA"/>
</dbReference>
<feature type="binding site" evidence="11">
    <location>
        <position position="353"/>
    </location>
    <ligand>
        <name>L-glutamine</name>
        <dbReference type="ChEBI" id="CHEBI:58359"/>
    </ligand>
</feature>
<dbReference type="Gene3D" id="3.40.50.880">
    <property type="match status" value="1"/>
</dbReference>
<comment type="subunit">
    <text evidence="11">Homotetramer.</text>
</comment>
<dbReference type="Gene3D" id="3.40.50.300">
    <property type="entry name" value="P-loop containing nucleotide triphosphate hydrolases"/>
    <property type="match status" value="1"/>
</dbReference>
<keyword evidence="9 11" id="KW-0665">Pyrimidine biosynthesis</keyword>
<dbReference type="GO" id="GO:0004359">
    <property type="term" value="F:glutaminase activity"/>
    <property type="evidence" value="ECO:0007669"/>
    <property type="project" value="RHEA"/>
</dbReference>
<keyword evidence="5 11" id="KW-0547">Nucleotide-binding</keyword>
<dbReference type="EC" id="6.3.4.2" evidence="11"/>
<comment type="caution">
    <text evidence="11">Lacks conserved residue(s) required for the propagation of feature annotation.</text>
</comment>
<feature type="domain" description="CTP synthase N-terminal" evidence="14">
    <location>
        <begin position="2"/>
        <end position="265"/>
    </location>
</feature>
<dbReference type="FunFam" id="3.40.50.300:FF:000009">
    <property type="entry name" value="CTP synthase"/>
    <property type="match status" value="1"/>
</dbReference>
<keyword evidence="3 11" id="KW-0436">Ligase</keyword>
<keyword evidence="4 11" id="KW-0479">Metal-binding</keyword>
<evidence type="ECO:0000256" key="5">
    <source>
        <dbReference type="ARBA" id="ARBA00022741"/>
    </source>
</evidence>
<dbReference type="CDD" id="cd03113">
    <property type="entry name" value="CTPS_N"/>
    <property type="match status" value="1"/>
</dbReference>
<dbReference type="Pfam" id="PF06418">
    <property type="entry name" value="CTP_synth_N"/>
    <property type="match status" value="1"/>
</dbReference>
<dbReference type="STRING" id="1548208.AXK12_05170"/>
<feature type="binding site" evidence="11">
    <location>
        <begin position="186"/>
        <end position="191"/>
    </location>
    <ligand>
        <name>CTP</name>
        <dbReference type="ChEBI" id="CHEBI:37563"/>
        <note>allosteric inhibitor</note>
    </ligand>
</feature>
<evidence type="ECO:0000256" key="4">
    <source>
        <dbReference type="ARBA" id="ARBA00022723"/>
    </source>
</evidence>
<accession>A0A139SLU2</accession>
<evidence type="ECO:0000256" key="8">
    <source>
        <dbReference type="ARBA" id="ARBA00022962"/>
    </source>
</evidence>
<name>A0A139SLU2_9BACT</name>
<feature type="binding site" evidence="11">
    <location>
        <position position="12"/>
    </location>
    <ligand>
        <name>CTP</name>
        <dbReference type="ChEBI" id="CHEBI:37563"/>
        <note>allosteric inhibitor</note>
    </ligand>
</feature>
<dbReference type="PANTHER" id="PTHR11550:SF0">
    <property type="entry name" value="CTP SYNTHASE-RELATED"/>
    <property type="match status" value="1"/>
</dbReference>
<evidence type="ECO:0000256" key="3">
    <source>
        <dbReference type="ARBA" id="ARBA00022598"/>
    </source>
</evidence>
<dbReference type="CDD" id="cd01746">
    <property type="entry name" value="GATase1_CTP_Synthase"/>
    <property type="match status" value="1"/>
</dbReference>